<dbReference type="GO" id="GO:0005884">
    <property type="term" value="C:actin filament"/>
    <property type="evidence" value="ECO:0007669"/>
    <property type="project" value="TreeGrafter"/>
</dbReference>
<dbReference type="GO" id="GO:0051017">
    <property type="term" value="P:actin filament bundle assembly"/>
    <property type="evidence" value="ECO:0007669"/>
    <property type="project" value="InterPro"/>
</dbReference>
<keyword evidence="1" id="KW-0677">Repeat</keyword>
<dbReference type="PANTHER" id="PTHR19961:SF18">
    <property type="entry name" value="FI19014P1"/>
    <property type="match status" value="1"/>
</dbReference>
<sequence length="90" mass="10376">MFIFSRLKGNLERAANDVAQGNYKLNLAFVANLFNKHPGLPEPGADEMVDEVIEETREEKTYRNWMNSMGVNPYVYWLYSDLANGVIIFQ</sequence>
<keyword evidence="3" id="KW-1185">Reference proteome</keyword>
<reference evidence="4" key="1">
    <citation type="submission" date="2022-11" db="UniProtKB">
        <authorList>
            <consortium name="WormBaseParasite"/>
        </authorList>
    </citation>
    <scope>IDENTIFICATION</scope>
</reference>
<evidence type="ECO:0000256" key="2">
    <source>
        <dbReference type="ARBA" id="ARBA00023203"/>
    </source>
</evidence>
<protein>
    <submittedName>
        <fullName evidence="4">Uncharacterized protein</fullName>
    </submittedName>
</protein>
<name>A0A914S721_PAREQ</name>
<dbReference type="SUPFAM" id="SSF47576">
    <property type="entry name" value="Calponin-homology domain, CH-domain"/>
    <property type="match status" value="1"/>
</dbReference>
<dbReference type="InterPro" id="IPR001589">
    <property type="entry name" value="Actinin_actin-bd_CS"/>
</dbReference>
<dbReference type="PROSITE" id="PS00019">
    <property type="entry name" value="ACTININ_1"/>
    <property type="match status" value="1"/>
</dbReference>
<dbReference type="PANTHER" id="PTHR19961">
    <property type="entry name" value="FIMBRIN/PLASTIN"/>
    <property type="match status" value="1"/>
</dbReference>
<evidence type="ECO:0000313" key="4">
    <source>
        <dbReference type="WBParaSite" id="PEQ_0001420201-mRNA-1"/>
    </source>
</evidence>
<accession>A0A914S721</accession>
<keyword evidence="2" id="KW-0009">Actin-binding</keyword>
<dbReference type="GO" id="GO:0032432">
    <property type="term" value="C:actin filament bundle"/>
    <property type="evidence" value="ECO:0007669"/>
    <property type="project" value="TreeGrafter"/>
</dbReference>
<dbReference type="Proteomes" id="UP000887564">
    <property type="component" value="Unplaced"/>
</dbReference>
<dbReference type="Gene3D" id="1.10.418.10">
    <property type="entry name" value="Calponin-like domain"/>
    <property type="match status" value="2"/>
</dbReference>
<organism evidence="3 4">
    <name type="scientific">Parascaris equorum</name>
    <name type="common">Equine roundworm</name>
    <dbReference type="NCBI Taxonomy" id="6256"/>
    <lineage>
        <taxon>Eukaryota</taxon>
        <taxon>Metazoa</taxon>
        <taxon>Ecdysozoa</taxon>
        <taxon>Nematoda</taxon>
        <taxon>Chromadorea</taxon>
        <taxon>Rhabditida</taxon>
        <taxon>Spirurina</taxon>
        <taxon>Ascaridomorpha</taxon>
        <taxon>Ascaridoidea</taxon>
        <taxon>Ascarididae</taxon>
        <taxon>Parascaris</taxon>
    </lineage>
</organism>
<dbReference type="WBParaSite" id="PEQ_0001420201-mRNA-1">
    <property type="protein sequence ID" value="PEQ_0001420201-mRNA-1"/>
    <property type="gene ID" value="PEQ_0001420201"/>
</dbReference>
<dbReference type="GO" id="GO:0005737">
    <property type="term" value="C:cytoplasm"/>
    <property type="evidence" value="ECO:0007669"/>
    <property type="project" value="TreeGrafter"/>
</dbReference>
<dbReference type="GO" id="GO:0051015">
    <property type="term" value="F:actin filament binding"/>
    <property type="evidence" value="ECO:0007669"/>
    <property type="project" value="InterPro"/>
</dbReference>
<proteinExistence type="predicted"/>
<dbReference type="InterPro" id="IPR036872">
    <property type="entry name" value="CH_dom_sf"/>
</dbReference>
<evidence type="ECO:0000256" key="1">
    <source>
        <dbReference type="ARBA" id="ARBA00022737"/>
    </source>
</evidence>
<dbReference type="GO" id="GO:0051639">
    <property type="term" value="P:actin filament network formation"/>
    <property type="evidence" value="ECO:0007669"/>
    <property type="project" value="TreeGrafter"/>
</dbReference>
<dbReference type="AlphaFoldDB" id="A0A914S721"/>
<dbReference type="InterPro" id="IPR039959">
    <property type="entry name" value="Fimbrin/Plastin"/>
</dbReference>
<evidence type="ECO:0000313" key="3">
    <source>
        <dbReference type="Proteomes" id="UP000887564"/>
    </source>
</evidence>